<evidence type="ECO:0000256" key="2">
    <source>
        <dbReference type="ARBA" id="ARBA00022670"/>
    </source>
</evidence>
<name>A0A640KV97_LEITA</name>
<dbReference type="PANTHER" id="PTHR12378:SF7">
    <property type="entry name" value="DESUMOYLATING ISOPEPTIDASE 1"/>
    <property type="match status" value="1"/>
</dbReference>
<comment type="caution">
    <text evidence="5">The sequence shown here is derived from an EMBL/GenBank/DDBJ whole genome shotgun (WGS) entry which is preliminary data.</text>
</comment>
<dbReference type="InterPro" id="IPR011989">
    <property type="entry name" value="ARM-like"/>
</dbReference>
<comment type="similarity">
    <text evidence="1">Belongs to the DeSI family.</text>
</comment>
<dbReference type="AlphaFoldDB" id="A0A640KV97"/>
<dbReference type="PROSITE" id="PS51858">
    <property type="entry name" value="PPPDE"/>
    <property type="match status" value="1"/>
</dbReference>
<dbReference type="SMART" id="SM01179">
    <property type="entry name" value="DUF862"/>
    <property type="match status" value="1"/>
</dbReference>
<accession>A0A640KV97</accession>
<dbReference type="Proteomes" id="UP000419144">
    <property type="component" value="Unassembled WGS sequence"/>
</dbReference>
<evidence type="ECO:0000256" key="1">
    <source>
        <dbReference type="ARBA" id="ARBA00008140"/>
    </source>
</evidence>
<dbReference type="Gene3D" id="3.90.1720.30">
    <property type="entry name" value="PPPDE domains"/>
    <property type="match status" value="1"/>
</dbReference>
<feature type="domain" description="PPPDE" evidence="4">
    <location>
        <begin position="160"/>
        <end position="303"/>
    </location>
</feature>
<keyword evidence="2" id="KW-0645">Protease</keyword>
<dbReference type="InterPro" id="IPR042266">
    <property type="entry name" value="PPPDE_sf"/>
</dbReference>
<dbReference type="OrthoDB" id="21221at2759"/>
<evidence type="ECO:0000259" key="4">
    <source>
        <dbReference type="PROSITE" id="PS51858"/>
    </source>
</evidence>
<keyword evidence="3" id="KW-0378">Hydrolase</keyword>
<organism evidence="5 6">
    <name type="scientific">Leishmania tarentolae</name>
    <name type="common">Sauroleishmania tarentolae</name>
    <dbReference type="NCBI Taxonomy" id="5689"/>
    <lineage>
        <taxon>Eukaryota</taxon>
        <taxon>Discoba</taxon>
        <taxon>Euglenozoa</taxon>
        <taxon>Kinetoplastea</taxon>
        <taxon>Metakinetoplastina</taxon>
        <taxon>Trypanosomatida</taxon>
        <taxon>Trypanosomatidae</taxon>
        <taxon>Leishmaniinae</taxon>
        <taxon>Leishmania</taxon>
        <taxon>lizard Leishmania</taxon>
    </lineage>
</organism>
<proteinExistence type="inferred from homology"/>
<keyword evidence="6" id="KW-1185">Reference proteome</keyword>
<dbReference type="GO" id="GO:0070646">
    <property type="term" value="P:protein modification by small protein removal"/>
    <property type="evidence" value="ECO:0007669"/>
    <property type="project" value="TreeGrafter"/>
</dbReference>
<evidence type="ECO:0000313" key="5">
    <source>
        <dbReference type="EMBL" id="GET91467.1"/>
    </source>
</evidence>
<dbReference type="InterPro" id="IPR008580">
    <property type="entry name" value="PPPDE_dom"/>
</dbReference>
<sequence>MTHTEDITGSQSDATLYKTMVHEDSLQQLESVLLPSKKVPTPLRRSVESRLHLCVNKNAPREKEGTEQKVRWPPVPMEITEVSLRPNVVPPQSSRRLSVRCVPMETTSSPSQLLARAPRDVCGSRVAALRPPNDASVPGAAVRDRQSFLLDTCKPTAREMRVELHVYDLSHGHLKRYGRELVGLDTPGVYHSGIVCYGVEVYFEGGLGVAAAGHTRFGNKYCTHYLGVTRKPVTEFFRWIGVRAIHVNQIHDYHPVRHNCHHFTQDAVQFLLGESTAIPKYVFSTVENLVKTQVGASVAEILTLTTHGMQSVVARQMRSRTLERQCSIDMQLSASTACGVMRLPPTAAVLFRPSDPHLAKRLILDLSPYVKGMIKRKLVKPAALAVLEEMACALMEGTDCVAPKLLFNYVEIVTESLLRSPVATWGPIFDGLRVAVLHKLCLIHCVFDTKLMSILVFATRDFPRLLPGGRVALLRLVCNFACGAHGAIVYSEPRYRDAWVSAVGLGLMDSSSTVVYTAACLALNIALGIVTTSNLPLKREMTQMGDTHYALRLVTILLYNLRHRSAHQLQEPSFNMILMALYRLASSNTAALEYVVSHVFKPRYSDLLDRCASNESRALVCLLKTLEDLFR</sequence>
<reference evidence="5" key="1">
    <citation type="submission" date="2019-11" db="EMBL/GenBank/DDBJ databases">
        <title>Leishmania tarentolae CDS.</title>
        <authorList>
            <person name="Goto Y."/>
            <person name="Yamagishi J."/>
        </authorList>
    </citation>
    <scope>NUCLEOTIDE SEQUENCE [LARGE SCALE GENOMIC DNA]</scope>
    <source>
        <strain evidence="5">Parrot Tar II</strain>
    </source>
</reference>
<protein>
    <recommendedName>
        <fullName evidence="4">PPPDE domain-containing protein</fullName>
    </recommendedName>
</protein>
<dbReference type="GO" id="GO:0006508">
    <property type="term" value="P:proteolysis"/>
    <property type="evidence" value="ECO:0007669"/>
    <property type="project" value="UniProtKB-KW"/>
</dbReference>
<evidence type="ECO:0000256" key="3">
    <source>
        <dbReference type="ARBA" id="ARBA00022801"/>
    </source>
</evidence>
<gene>
    <name evidence="5" type="ORF">LtaPh_3214200</name>
</gene>
<dbReference type="EMBL" id="BLBS01000048">
    <property type="protein sequence ID" value="GET91467.1"/>
    <property type="molecule type" value="Genomic_DNA"/>
</dbReference>
<dbReference type="VEuPathDB" id="TriTrypDB:LtaPh_3214200"/>
<dbReference type="Gene3D" id="1.25.10.10">
    <property type="entry name" value="Leucine-rich Repeat Variant"/>
    <property type="match status" value="1"/>
</dbReference>
<dbReference type="Pfam" id="PF05903">
    <property type="entry name" value="Peptidase_C97"/>
    <property type="match status" value="1"/>
</dbReference>
<dbReference type="PANTHER" id="PTHR12378">
    <property type="entry name" value="DESUMOYLATING ISOPEPTIDASE"/>
    <property type="match status" value="1"/>
</dbReference>
<dbReference type="GO" id="GO:0008233">
    <property type="term" value="F:peptidase activity"/>
    <property type="evidence" value="ECO:0007669"/>
    <property type="project" value="UniProtKB-KW"/>
</dbReference>
<evidence type="ECO:0000313" key="6">
    <source>
        <dbReference type="Proteomes" id="UP000419144"/>
    </source>
</evidence>